<protein>
    <recommendedName>
        <fullName evidence="4">Glycosyltransferase family 2 protein</fullName>
    </recommendedName>
</protein>
<gene>
    <name evidence="2" type="ORF">RFM52_29955</name>
</gene>
<dbReference type="Proteomes" id="UP001280156">
    <property type="component" value="Unassembled WGS sequence"/>
</dbReference>
<organism evidence="2 3">
    <name type="scientific">Mesorhizobium humile</name>
    <dbReference type="NCBI Taxonomy" id="3072313"/>
    <lineage>
        <taxon>Bacteria</taxon>
        <taxon>Pseudomonadati</taxon>
        <taxon>Pseudomonadota</taxon>
        <taxon>Alphaproteobacteria</taxon>
        <taxon>Hyphomicrobiales</taxon>
        <taxon>Phyllobacteriaceae</taxon>
        <taxon>Mesorhizobium</taxon>
    </lineage>
</organism>
<comment type="caution">
    <text evidence="2">The sequence shown here is derived from an EMBL/GenBank/DDBJ whole genome shotgun (WGS) entry which is preliminary data.</text>
</comment>
<feature type="region of interest" description="Disordered" evidence="1">
    <location>
        <begin position="1"/>
        <end position="27"/>
    </location>
</feature>
<keyword evidence="3" id="KW-1185">Reference proteome</keyword>
<evidence type="ECO:0000313" key="3">
    <source>
        <dbReference type="Proteomes" id="UP001280156"/>
    </source>
</evidence>
<evidence type="ECO:0008006" key="4">
    <source>
        <dbReference type="Google" id="ProtNLM"/>
    </source>
</evidence>
<feature type="compositionally biased region" description="Basic and acidic residues" evidence="1">
    <location>
        <begin position="8"/>
        <end position="21"/>
    </location>
</feature>
<reference evidence="2 3" key="1">
    <citation type="submission" date="2023-08" db="EMBL/GenBank/DDBJ databases">
        <title>Implementing the SeqCode for naming new Mesorhizobium species isolated from Vachellia karroo root nodules.</title>
        <authorList>
            <person name="Van Lill M."/>
        </authorList>
    </citation>
    <scope>NUCLEOTIDE SEQUENCE [LARGE SCALE GENOMIC DNA]</scope>
    <source>
        <strain evidence="2 3">VK2B</strain>
    </source>
</reference>
<evidence type="ECO:0000256" key="1">
    <source>
        <dbReference type="SAM" id="MobiDB-lite"/>
    </source>
</evidence>
<accession>A0ABU4YQY2</accession>
<dbReference type="RefSeq" id="WP_320298267.1">
    <property type="nucleotide sequence ID" value="NZ_JAVIIU010000016.1"/>
</dbReference>
<sequence>MDAFAFELPKRTQPERAHENSTGRSQLPSRVRLKAAAAVPKTLREYDWRQWLRLQPMLHAIKTARYRRIDRRFLRQPAKDGDIPGIRAAARGRDVLLTVAFGDAQCLDLQLRLTKGLVRHDLHIVADNSVGEASAGKNRQVCAAHGAAYVRLPANPWTVRNPSRSHGAALNWMWHNILKPAAPAAFGFLDQDLFPTQPCDPFEPLEGAAFYGDLRWAGARWYLWAGYCFFRFDAVGREPLDFGLDWFAGLDTGGANWEVLYRDADPNAVPQRPITAFAALPGIELRQAYCEWRGSWLHEVGLDGDLSLKAKKRETVLRLLAPALEIALGSARQSD</sequence>
<evidence type="ECO:0000313" key="2">
    <source>
        <dbReference type="EMBL" id="MDX8489401.1"/>
    </source>
</evidence>
<proteinExistence type="predicted"/>
<name>A0ABU4YQY2_9HYPH</name>
<dbReference type="EMBL" id="JAVIIV010000031">
    <property type="protein sequence ID" value="MDX8489401.1"/>
    <property type="molecule type" value="Genomic_DNA"/>
</dbReference>